<dbReference type="Gene3D" id="3.40.50.10770">
    <property type="entry name" value="Hypothetical protein VC1899 like domain (Restriction endonuclease-like)"/>
    <property type="match status" value="1"/>
</dbReference>
<dbReference type="Proteomes" id="UP001183390">
    <property type="component" value="Unassembled WGS sequence"/>
</dbReference>
<proteinExistence type="predicted"/>
<keyword evidence="2" id="KW-1185">Reference proteome</keyword>
<sequence length="337" mass="36949">MSAKPRTVHLITVGVSLFDNLQHSLTGLRGGGADDRKGLLEDDKALAKRIWDARKELHDPKSELTADLEREAQAAWLAEVTTPGSGAARDRLEELLVRIEPGRWPAEAGAELSSLAAHNLPSKRVPVPDRDTAILITSDTGKGLRASLFNAVALAGGDLDRVRYLHEPTEEGIVRERGNIVIARLPHLDVGGEKEFTEAMRDLGRIGRGVDRLLRPEDDVARFHLSGGFKAALPFILGLGEALRGLRGPVKVRAFALHELAPGLRSIELPLRSLPPKPVNEQLEPFGDDGRMVGEPPQGAPLRGFAYDRVSDGRTWRLTPFGEALRELHRGRRVDER</sequence>
<evidence type="ECO:0000313" key="1">
    <source>
        <dbReference type="EMBL" id="MDT0326986.1"/>
    </source>
</evidence>
<reference evidence="2" key="1">
    <citation type="submission" date="2023-07" db="EMBL/GenBank/DDBJ databases">
        <title>30 novel species of actinomycetes from the DSMZ collection.</title>
        <authorList>
            <person name="Nouioui I."/>
        </authorList>
    </citation>
    <scope>NUCLEOTIDE SEQUENCE [LARGE SCALE GENOMIC DNA]</scope>
    <source>
        <strain evidence="2">DSM 44743</strain>
    </source>
</reference>
<protein>
    <recommendedName>
        <fullName evidence="3">CRISPR-associated protein</fullName>
    </recommendedName>
</protein>
<dbReference type="EMBL" id="JAVREP010000001">
    <property type="protein sequence ID" value="MDT0326986.1"/>
    <property type="molecule type" value="Genomic_DNA"/>
</dbReference>
<accession>A0ABU2M2W0</accession>
<gene>
    <name evidence="1" type="ORF">RM479_01015</name>
</gene>
<name>A0ABU2M2W0_9ACTN</name>
<dbReference type="RefSeq" id="WP_311509773.1">
    <property type="nucleotide sequence ID" value="NZ_JAVREP010000001.1"/>
</dbReference>
<comment type="caution">
    <text evidence="1">The sequence shown here is derived from an EMBL/GenBank/DDBJ whole genome shotgun (WGS) entry which is preliminary data.</text>
</comment>
<organism evidence="1 2">
    <name type="scientific">Nocardiopsis lambiniae</name>
    <dbReference type="NCBI Taxonomy" id="3075539"/>
    <lineage>
        <taxon>Bacteria</taxon>
        <taxon>Bacillati</taxon>
        <taxon>Actinomycetota</taxon>
        <taxon>Actinomycetes</taxon>
        <taxon>Streptosporangiales</taxon>
        <taxon>Nocardiopsidaceae</taxon>
        <taxon>Nocardiopsis</taxon>
    </lineage>
</organism>
<evidence type="ECO:0000313" key="2">
    <source>
        <dbReference type="Proteomes" id="UP001183390"/>
    </source>
</evidence>
<evidence type="ECO:0008006" key="3">
    <source>
        <dbReference type="Google" id="ProtNLM"/>
    </source>
</evidence>